<dbReference type="PANTHER" id="PTHR10926:SF72">
    <property type="entry name" value="ALA-INTERACTING SUBUNIT"/>
    <property type="match status" value="1"/>
</dbReference>
<keyword evidence="4 6" id="KW-1133">Transmembrane helix</keyword>
<feature type="transmembrane region" description="Helical" evidence="6">
    <location>
        <begin position="349"/>
        <end position="371"/>
    </location>
</feature>
<sequence>MRIAHWLGRYSSSKGLTHGKFLQGQRGWLVERHLYNHHLRSKVLPGEEHICWFERLKNKSDGFNGASVSANVTTCMNQEVTNGASKSKKNSKKPEYSRFTQQELPAWKPILTPGWVITSFLAIAMLFIPIGLVSLFASERVVEIVYRYDQDCVPEIYRGNVTSYIQNPLTNKTCIKNVTVPKKMEAPIFVYYQLDNFYQNHRRYVKSRSDKQLRSGEDDFSTKGCEPEAKSNKVLNINKKGIAWKSDTKVKFGSNVYPKNFQSGGLIGGGKLNQSIPLSEQEDLIVWMRTAALPTFRKLYGKISVDLEAHETITVVLENNYNTYSFRGQKKLVLSTTSWIGGKNDFLGIAYLTVGGICLFMALNFILLYVFKPRPLGDPSYLSWNRNSSRH</sequence>
<accession>A0AAU9LE18</accession>
<evidence type="ECO:0000256" key="2">
    <source>
        <dbReference type="ARBA" id="ARBA00009457"/>
    </source>
</evidence>
<evidence type="ECO:0000313" key="8">
    <source>
        <dbReference type="Proteomes" id="UP001157418"/>
    </source>
</evidence>
<keyword evidence="5 6" id="KW-0472">Membrane</keyword>
<dbReference type="GO" id="GO:0005794">
    <property type="term" value="C:Golgi apparatus"/>
    <property type="evidence" value="ECO:0007669"/>
    <property type="project" value="TreeGrafter"/>
</dbReference>
<dbReference type="AlphaFoldDB" id="A0AAU9LE18"/>
<dbReference type="EMBL" id="CAKMRJ010000001">
    <property type="protein sequence ID" value="CAH1413799.1"/>
    <property type="molecule type" value="Genomic_DNA"/>
</dbReference>
<dbReference type="GO" id="GO:0005783">
    <property type="term" value="C:endoplasmic reticulum"/>
    <property type="evidence" value="ECO:0007669"/>
    <property type="project" value="TreeGrafter"/>
</dbReference>
<proteinExistence type="inferred from homology"/>
<gene>
    <name evidence="7" type="ORF">LVIROSA_LOCUS1744</name>
</gene>
<dbReference type="PANTHER" id="PTHR10926">
    <property type="entry name" value="CELL CYCLE CONTROL PROTEIN 50"/>
    <property type="match status" value="1"/>
</dbReference>
<dbReference type="Proteomes" id="UP001157418">
    <property type="component" value="Unassembled WGS sequence"/>
</dbReference>
<feature type="transmembrane region" description="Helical" evidence="6">
    <location>
        <begin position="115"/>
        <end position="137"/>
    </location>
</feature>
<dbReference type="Pfam" id="PF03381">
    <property type="entry name" value="CDC50"/>
    <property type="match status" value="1"/>
</dbReference>
<evidence type="ECO:0000313" key="7">
    <source>
        <dbReference type="EMBL" id="CAH1413799.1"/>
    </source>
</evidence>
<reference evidence="7 8" key="1">
    <citation type="submission" date="2022-01" db="EMBL/GenBank/DDBJ databases">
        <authorList>
            <person name="Xiong W."/>
            <person name="Schranz E."/>
        </authorList>
    </citation>
    <scope>NUCLEOTIDE SEQUENCE [LARGE SCALE GENOMIC DNA]</scope>
</reference>
<evidence type="ECO:0000256" key="3">
    <source>
        <dbReference type="ARBA" id="ARBA00022692"/>
    </source>
</evidence>
<dbReference type="GO" id="GO:0005886">
    <property type="term" value="C:plasma membrane"/>
    <property type="evidence" value="ECO:0007669"/>
    <property type="project" value="TreeGrafter"/>
</dbReference>
<dbReference type="InterPro" id="IPR005045">
    <property type="entry name" value="CDC50/LEM3_fam"/>
</dbReference>
<protein>
    <recommendedName>
        <fullName evidence="9">ALA-interacting subunit</fullName>
    </recommendedName>
</protein>
<organism evidence="7 8">
    <name type="scientific">Lactuca virosa</name>
    <dbReference type="NCBI Taxonomy" id="75947"/>
    <lineage>
        <taxon>Eukaryota</taxon>
        <taxon>Viridiplantae</taxon>
        <taxon>Streptophyta</taxon>
        <taxon>Embryophyta</taxon>
        <taxon>Tracheophyta</taxon>
        <taxon>Spermatophyta</taxon>
        <taxon>Magnoliopsida</taxon>
        <taxon>eudicotyledons</taxon>
        <taxon>Gunneridae</taxon>
        <taxon>Pentapetalae</taxon>
        <taxon>asterids</taxon>
        <taxon>campanulids</taxon>
        <taxon>Asterales</taxon>
        <taxon>Asteraceae</taxon>
        <taxon>Cichorioideae</taxon>
        <taxon>Cichorieae</taxon>
        <taxon>Lactucinae</taxon>
        <taxon>Lactuca</taxon>
    </lineage>
</organism>
<evidence type="ECO:0000256" key="6">
    <source>
        <dbReference type="SAM" id="Phobius"/>
    </source>
</evidence>
<evidence type="ECO:0000256" key="1">
    <source>
        <dbReference type="ARBA" id="ARBA00004370"/>
    </source>
</evidence>
<evidence type="ECO:0000256" key="4">
    <source>
        <dbReference type="ARBA" id="ARBA00022989"/>
    </source>
</evidence>
<comment type="similarity">
    <text evidence="2">Belongs to the CDC50/LEM3 family.</text>
</comment>
<keyword evidence="3 6" id="KW-0812">Transmembrane</keyword>
<evidence type="ECO:0008006" key="9">
    <source>
        <dbReference type="Google" id="ProtNLM"/>
    </source>
</evidence>
<name>A0AAU9LE18_9ASTR</name>
<comment type="subcellular location">
    <subcellularLocation>
        <location evidence="1">Membrane</location>
    </subcellularLocation>
</comment>
<evidence type="ECO:0000256" key="5">
    <source>
        <dbReference type="ARBA" id="ARBA00023136"/>
    </source>
</evidence>
<comment type="caution">
    <text evidence="7">The sequence shown here is derived from an EMBL/GenBank/DDBJ whole genome shotgun (WGS) entry which is preliminary data.</text>
</comment>
<keyword evidence="8" id="KW-1185">Reference proteome</keyword>